<reference evidence="5" key="1">
    <citation type="journal article" date="2017" name="Gigascience">
        <title>The genome draft of coconut (Cocos nucifera).</title>
        <authorList>
            <person name="Xiao Y."/>
            <person name="Xu P."/>
            <person name="Fan H."/>
            <person name="Baudouin L."/>
            <person name="Xia W."/>
            <person name="Bocs S."/>
            <person name="Xu J."/>
            <person name="Li Q."/>
            <person name="Guo A."/>
            <person name="Zhou L."/>
            <person name="Li J."/>
            <person name="Wu Y."/>
            <person name="Ma Z."/>
            <person name="Armero A."/>
            <person name="Issali A.E."/>
            <person name="Liu N."/>
            <person name="Peng M."/>
            <person name="Yang Y."/>
        </authorList>
    </citation>
    <scope>NUCLEOTIDE SEQUENCE</scope>
    <source>
        <tissue evidence="5">Spear leaf of Hainan Tall coconut</tissue>
    </source>
</reference>
<feature type="repeat" description="WD" evidence="2">
    <location>
        <begin position="51"/>
        <end position="83"/>
    </location>
</feature>
<dbReference type="PROSITE" id="PS50082">
    <property type="entry name" value="WD_REPEATS_2"/>
    <property type="match status" value="1"/>
</dbReference>
<dbReference type="InterPro" id="IPR036322">
    <property type="entry name" value="WD40_repeat_dom_sf"/>
</dbReference>
<reference evidence="5" key="2">
    <citation type="submission" date="2019-07" db="EMBL/GenBank/DDBJ databases">
        <authorList>
            <person name="Yang Y."/>
            <person name="Bocs S."/>
            <person name="Baudouin L."/>
        </authorList>
    </citation>
    <scope>NUCLEOTIDE SEQUENCE</scope>
    <source>
        <tissue evidence="5">Spear leaf of Hainan Tall coconut</tissue>
    </source>
</reference>
<dbReference type="Pfam" id="PF13041">
    <property type="entry name" value="PPR_2"/>
    <property type="match status" value="2"/>
</dbReference>
<dbReference type="OrthoDB" id="1882394at2759"/>
<sequence>MGGVGERKRSFRHGIVDLQQREVGELAPRTFAHRLGASEDLILRLKILRRLDKHKGCVNTVSFNADGNILVSGSDDRMIMLWDWEAGLVRLSFHSGHTDNVFQARFMPYTDDRTIVTCAADGEVRHAQLGEGGRVAGMMLAQHDGRVHKMAIEPGSPHIFYSCGEDGLVQHFDLRTKYATRLFVCRSFQDRSVYMPFVPLHAIAINPRNPNLFATAGSDEYARIYDIRKYKWDGSTNCGHPTDCFCPSHLIGDDVGFGITGLAFSDSSELLVSYNDEHIYLFSRDQGLGPSPTPASPVSAMDGGSPDGSNLVPSSPSATDPNSRSEPQVYKGHLNRDTIKGVSFFGPNCEYVVSGSDCGHIFIWRKKGGELLRVMEGDKYVVNCIEPHPYTTTIASSGIEKDIKIWTPSAMEPAPPVNLEKWIPSCFHFVPTNSYNPRFLSINDTKLSPKDSNSKTTKHATRYHRVLKRDSFYYSRLLQCYSSPKSVARIHAQIIATGHGHNPFLASKLVSQYTDLGGRGIKDARRVFDRAPQRDILLWNVMIRSYANSGPQTEAIILYCHLRRTSVRPNCYTYPFVIKACAALGDENEGRAVHADAVRAGLDSDLFVSNALVAFYAKCGEIETARNLFDEIPVKDLVSWNSMIAGYSQNDCAYEAIALLHQMLREGAVTKPDHVTIVALLPACAALAAVQEGMWAHSYVIKTGMEIDAGLGSGLVSMYANCGRLDTARELFDRVREPNLILYNSMVRAYGMHGHAKEAVEIFSKMFEMGIEPDGICFICVLSACSHAGMVNEGFEIFEMMDSHGVEKGQVHYACMVDLLGRAGQLRRAVEFIGRMPVEPGRDVWGALLGACRIHNDIELAEEAAKKLFLLDPENAGRYAALAKMYEDVGRWQDAARVRKAMRDRGVRKPLGCSMVEVDTEVHTFGVEDESHPMTAEIYHVLEQLQKLVVEDEIAAMG</sequence>
<dbReference type="Pfam" id="PF00400">
    <property type="entry name" value="WD40"/>
    <property type="match status" value="3"/>
</dbReference>
<dbReference type="FunFam" id="1.25.40.10:FF:000280">
    <property type="entry name" value="Pentatricopeptide repeat-containing protein"/>
    <property type="match status" value="1"/>
</dbReference>
<dbReference type="InterPro" id="IPR001680">
    <property type="entry name" value="WD40_rpt"/>
</dbReference>
<dbReference type="SUPFAM" id="SSF50978">
    <property type="entry name" value="WD40 repeat-like"/>
    <property type="match status" value="1"/>
</dbReference>
<keyword evidence="6" id="KW-1185">Reference proteome</keyword>
<feature type="region of interest" description="Disordered" evidence="4">
    <location>
        <begin position="288"/>
        <end position="332"/>
    </location>
</feature>
<dbReference type="AlphaFoldDB" id="A0A8K0IJS4"/>
<dbReference type="Gene3D" id="2.130.10.10">
    <property type="entry name" value="YVTN repeat-like/Quinoprotein amine dehydrogenase"/>
    <property type="match status" value="1"/>
</dbReference>
<feature type="repeat" description="PPR" evidence="3">
    <location>
        <begin position="636"/>
        <end position="670"/>
    </location>
</feature>
<evidence type="ECO:0000256" key="4">
    <source>
        <dbReference type="SAM" id="MobiDB-lite"/>
    </source>
</evidence>
<keyword evidence="2" id="KW-0853">WD repeat</keyword>
<dbReference type="InterPro" id="IPR015943">
    <property type="entry name" value="WD40/YVTN_repeat-like_dom_sf"/>
</dbReference>
<dbReference type="InterPro" id="IPR002885">
    <property type="entry name" value="PPR_rpt"/>
</dbReference>
<dbReference type="InterPro" id="IPR046848">
    <property type="entry name" value="E_motif"/>
</dbReference>
<dbReference type="Pfam" id="PF20431">
    <property type="entry name" value="E_motif"/>
    <property type="match status" value="1"/>
</dbReference>
<dbReference type="SUPFAM" id="SSF48452">
    <property type="entry name" value="TPR-like"/>
    <property type="match status" value="1"/>
</dbReference>
<name>A0A8K0IJS4_COCNU</name>
<dbReference type="GO" id="GO:0009451">
    <property type="term" value="P:RNA modification"/>
    <property type="evidence" value="ECO:0007669"/>
    <property type="project" value="InterPro"/>
</dbReference>
<accession>A0A8K0IJS4</accession>
<evidence type="ECO:0000256" key="1">
    <source>
        <dbReference type="ARBA" id="ARBA00022737"/>
    </source>
</evidence>
<dbReference type="EMBL" id="CM017880">
    <property type="protein sequence ID" value="KAG1361017.1"/>
    <property type="molecule type" value="Genomic_DNA"/>
</dbReference>
<dbReference type="PANTHER" id="PTHR47926:SF347">
    <property type="entry name" value="PENTATRICOPEPTIDE REPEAT-CONTAINING PROTEIN"/>
    <property type="match status" value="1"/>
</dbReference>
<keyword evidence="1" id="KW-0677">Repeat</keyword>
<dbReference type="PROSITE" id="PS51375">
    <property type="entry name" value="PPR"/>
    <property type="match status" value="4"/>
</dbReference>
<dbReference type="FunFam" id="1.25.40.10:FF:000470">
    <property type="entry name" value="Pentatricopeptide repeat-containing protein At5g66520"/>
    <property type="match status" value="1"/>
</dbReference>
<dbReference type="Proteomes" id="UP000797356">
    <property type="component" value="Chromosome 9"/>
</dbReference>
<feature type="repeat" description="PPR" evidence="3">
    <location>
        <begin position="774"/>
        <end position="808"/>
    </location>
</feature>
<feature type="repeat" description="PPR" evidence="3">
    <location>
        <begin position="739"/>
        <end position="773"/>
    </location>
</feature>
<feature type="repeat" description="PPR" evidence="3">
    <location>
        <begin position="535"/>
        <end position="569"/>
    </location>
</feature>
<dbReference type="SMART" id="SM00320">
    <property type="entry name" value="WD40"/>
    <property type="match status" value="7"/>
</dbReference>
<dbReference type="InterPro" id="IPR046960">
    <property type="entry name" value="PPR_At4g14850-like_plant"/>
</dbReference>
<organism evidence="5 6">
    <name type="scientific">Cocos nucifera</name>
    <name type="common">Coconut palm</name>
    <dbReference type="NCBI Taxonomy" id="13894"/>
    <lineage>
        <taxon>Eukaryota</taxon>
        <taxon>Viridiplantae</taxon>
        <taxon>Streptophyta</taxon>
        <taxon>Embryophyta</taxon>
        <taxon>Tracheophyta</taxon>
        <taxon>Spermatophyta</taxon>
        <taxon>Magnoliopsida</taxon>
        <taxon>Liliopsida</taxon>
        <taxon>Arecaceae</taxon>
        <taxon>Arecoideae</taxon>
        <taxon>Cocoseae</taxon>
        <taxon>Attaleinae</taxon>
        <taxon>Cocos</taxon>
    </lineage>
</organism>
<proteinExistence type="predicted"/>
<dbReference type="GO" id="GO:0003723">
    <property type="term" value="F:RNA binding"/>
    <property type="evidence" value="ECO:0007669"/>
    <property type="project" value="InterPro"/>
</dbReference>
<protein>
    <submittedName>
        <fullName evidence="5">Putative Pentatricopeptide repeat-containing protein</fullName>
    </submittedName>
</protein>
<feature type="compositionally biased region" description="Polar residues" evidence="4">
    <location>
        <begin position="307"/>
        <end position="326"/>
    </location>
</feature>
<comment type="caution">
    <text evidence="5">The sequence shown here is derived from an EMBL/GenBank/DDBJ whole genome shotgun (WGS) entry which is preliminary data.</text>
</comment>
<evidence type="ECO:0000256" key="2">
    <source>
        <dbReference type="PROSITE-ProRule" id="PRU00221"/>
    </source>
</evidence>
<dbReference type="NCBIfam" id="TIGR00756">
    <property type="entry name" value="PPR"/>
    <property type="match status" value="3"/>
</dbReference>
<dbReference type="PROSITE" id="PS50294">
    <property type="entry name" value="WD_REPEATS_REGION"/>
    <property type="match status" value="1"/>
</dbReference>
<dbReference type="InterPro" id="IPR011990">
    <property type="entry name" value="TPR-like_helical_dom_sf"/>
</dbReference>
<evidence type="ECO:0000256" key="3">
    <source>
        <dbReference type="PROSITE-ProRule" id="PRU00708"/>
    </source>
</evidence>
<evidence type="ECO:0000313" key="5">
    <source>
        <dbReference type="EMBL" id="KAG1361017.1"/>
    </source>
</evidence>
<dbReference type="Gene3D" id="1.25.40.10">
    <property type="entry name" value="Tetratricopeptide repeat domain"/>
    <property type="match status" value="3"/>
</dbReference>
<dbReference type="PANTHER" id="PTHR47926">
    <property type="entry name" value="PENTATRICOPEPTIDE REPEAT-CONTAINING PROTEIN"/>
    <property type="match status" value="1"/>
</dbReference>
<evidence type="ECO:0000313" key="6">
    <source>
        <dbReference type="Proteomes" id="UP000797356"/>
    </source>
</evidence>
<dbReference type="FunFam" id="1.25.40.10:FF:002166">
    <property type="entry name" value="Pentatricopeptide (PPR) repeat-containing protein-like"/>
    <property type="match status" value="1"/>
</dbReference>
<gene>
    <name evidence="5" type="ORF">COCNU_09G004800</name>
</gene>
<dbReference type="Pfam" id="PF01535">
    <property type="entry name" value="PPR"/>
    <property type="match status" value="4"/>
</dbReference>